<evidence type="ECO:0000313" key="4">
    <source>
        <dbReference type="Proteomes" id="UP000625711"/>
    </source>
</evidence>
<feature type="compositionally biased region" description="Basic and acidic residues" evidence="1">
    <location>
        <begin position="141"/>
        <end position="151"/>
    </location>
</feature>
<protein>
    <recommendedName>
        <fullName evidence="2">ISXO2-like transposase domain-containing protein</fullName>
    </recommendedName>
</protein>
<name>A0A834MGL0_RHYFE</name>
<dbReference type="Pfam" id="PF12762">
    <property type="entry name" value="DDE_Tnp_IS1595"/>
    <property type="match status" value="1"/>
</dbReference>
<dbReference type="Pfam" id="PF12760">
    <property type="entry name" value="Zn_ribbon_IS1595"/>
    <property type="match status" value="1"/>
</dbReference>
<evidence type="ECO:0000313" key="3">
    <source>
        <dbReference type="EMBL" id="KAF7277664.1"/>
    </source>
</evidence>
<organism evidence="3 4">
    <name type="scientific">Rhynchophorus ferrugineus</name>
    <name type="common">Red palm weevil</name>
    <name type="synonym">Curculio ferrugineus</name>
    <dbReference type="NCBI Taxonomy" id="354439"/>
    <lineage>
        <taxon>Eukaryota</taxon>
        <taxon>Metazoa</taxon>
        <taxon>Ecdysozoa</taxon>
        <taxon>Arthropoda</taxon>
        <taxon>Hexapoda</taxon>
        <taxon>Insecta</taxon>
        <taxon>Pterygota</taxon>
        <taxon>Neoptera</taxon>
        <taxon>Endopterygota</taxon>
        <taxon>Coleoptera</taxon>
        <taxon>Polyphaga</taxon>
        <taxon>Cucujiformia</taxon>
        <taxon>Curculionidae</taxon>
        <taxon>Dryophthorinae</taxon>
        <taxon>Rhynchophorus</taxon>
    </lineage>
</organism>
<dbReference type="EMBL" id="JAACXV010000522">
    <property type="protein sequence ID" value="KAF7277664.1"/>
    <property type="molecule type" value="Genomic_DNA"/>
</dbReference>
<evidence type="ECO:0000259" key="2">
    <source>
        <dbReference type="SMART" id="SM01126"/>
    </source>
</evidence>
<comment type="caution">
    <text evidence="3">The sequence shown here is derived from an EMBL/GenBank/DDBJ whole genome shotgun (WGS) entry which is preliminary data.</text>
</comment>
<dbReference type="Proteomes" id="UP000625711">
    <property type="component" value="Unassembled WGS sequence"/>
</dbReference>
<dbReference type="OrthoDB" id="2414648at2759"/>
<feature type="domain" description="ISXO2-like transposase" evidence="2">
    <location>
        <begin position="125"/>
        <end position="282"/>
    </location>
</feature>
<dbReference type="InterPro" id="IPR024442">
    <property type="entry name" value="Transposase_Zn_ribbon"/>
</dbReference>
<proteinExistence type="predicted"/>
<dbReference type="InterPro" id="IPR024445">
    <property type="entry name" value="Tnp_ISXO2-like"/>
</dbReference>
<sequence>MNIVRFTELFPDEKSCKEHLKEQREKEGVICKNCGGTAHYWLKNKWMWQCSECDFRTSLRSGTVMESSKMSIRKWFLAMAFMSYSKKGISAKELQRQLGHAYYEPIWFMMHKLRKSMGQRDDLYNLEGMLEFDEGHFEKATSQEEKDDLKRGKGSQKQQNVAVMAESTPLEDIETGKKSKHVRYFKMKVLDSYKSEDIDKVVADNITKESVIFSDKSNSYVNMSDYVEVHVVEKSGKEVTNTTLKWVHIAIANAKRTLLGIYHRINGEYLQAYLDEFCYKLNRRYFGERLFDRMLIAAIHGNWQVNR</sequence>
<feature type="region of interest" description="Disordered" evidence="1">
    <location>
        <begin position="141"/>
        <end position="167"/>
    </location>
</feature>
<gene>
    <name evidence="3" type="ORF">GWI33_000956</name>
</gene>
<accession>A0A834MGL0</accession>
<dbReference type="SMART" id="SM01126">
    <property type="entry name" value="DDE_Tnp_IS1595"/>
    <property type="match status" value="1"/>
</dbReference>
<dbReference type="AlphaFoldDB" id="A0A834MGL0"/>
<dbReference type="NCBIfam" id="NF033547">
    <property type="entry name" value="transpos_IS1595"/>
    <property type="match status" value="1"/>
</dbReference>
<reference evidence="3" key="1">
    <citation type="submission" date="2020-08" db="EMBL/GenBank/DDBJ databases">
        <title>Genome sequencing and assembly of the red palm weevil Rhynchophorus ferrugineus.</title>
        <authorList>
            <person name="Dias G.B."/>
            <person name="Bergman C.M."/>
            <person name="Manee M."/>
        </authorList>
    </citation>
    <scope>NUCLEOTIDE SEQUENCE</scope>
    <source>
        <strain evidence="3">AA-2017</strain>
        <tissue evidence="3">Whole larva</tissue>
    </source>
</reference>
<evidence type="ECO:0000256" key="1">
    <source>
        <dbReference type="SAM" id="MobiDB-lite"/>
    </source>
</evidence>
<keyword evidence="4" id="KW-1185">Reference proteome</keyword>